<organism evidence="1 2">
    <name type="scientific">Marinobacter xestospongiae</name>
    <dbReference type="NCBI Taxonomy" id="994319"/>
    <lineage>
        <taxon>Bacteria</taxon>
        <taxon>Pseudomonadati</taxon>
        <taxon>Pseudomonadota</taxon>
        <taxon>Gammaproteobacteria</taxon>
        <taxon>Pseudomonadales</taxon>
        <taxon>Marinobacteraceae</taxon>
        <taxon>Marinobacter</taxon>
    </lineage>
</organism>
<gene>
    <name evidence="1" type="ORF">RYS15_21390</name>
</gene>
<keyword evidence="2" id="KW-1185">Reference proteome</keyword>
<dbReference type="RefSeq" id="WP_316975514.1">
    <property type="nucleotide sequence ID" value="NZ_JAWIIJ010000042.1"/>
</dbReference>
<reference evidence="1 2" key="1">
    <citation type="submission" date="2023-10" db="EMBL/GenBank/DDBJ databases">
        <title>Characteristics and mechanism of a salt-tolerant marine origin heterotrophic nitrifying- aerobic denitrifying bacteria Marinobacter xestospongiae HN1.</title>
        <authorList>
            <person name="Qi R."/>
        </authorList>
    </citation>
    <scope>NUCLEOTIDE SEQUENCE [LARGE SCALE GENOMIC DNA]</scope>
    <source>
        <strain evidence="1 2">HN1</strain>
    </source>
</reference>
<evidence type="ECO:0000313" key="1">
    <source>
        <dbReference type="EMBL" id="MDV2081245.1"/>
    </source>
</evidence>
<sequence>MDRIDSNLIHAVILLERQFLLIDHVVQNQGGALEHFEHAIAEGQQGLEHVLAVYNYVFALIDHLVRYQKIAHSLPRLSKKDPAYRALDDAMGKLKDIRNQLQHINNDIENEFSGPLLGAVCWASEQKHFFATFHDLGRERSSPGLVFDTSTGSFTQKFCCVYNGEYHDLGRAIEGVRNFNQFVSSTVNISVDGEPYDPKNHYAAMVFELRMDPEDLTNAGKGRS</sequence>
<protein>
    <submittedName>
        <fullName evidence="1">Uncharacterized protein</fullName>
    </submittedName>
</protein>
<evidence type="ECO:0000313" key="2">
    <source>
        <dbReference type="Proteomes" id="UP001269819"/>
    </source>
</evidence>
<dbReference type="Proteomes" id="UP001269819">
    <property type="component" value="Unassembled WGS sequence"/>
</dbReference>
<proteinExistence type="predicted"/>
<accession>A0ABU3W4E9</accession>
<name>A0ABU3W4E9_9GAMM</name>
<comment type="caution">
    <text evidence="1">The sequence shown here is derived from an EMBL/GenBank/DDBJ whole genome shotgun (WGS) entry which is preliminary data.</text>
</comment>
<dbReference type="EMBL" id="JAWIIJ010000042">
    <property type="protein sequence ID" value="MDV2081245.1"/>
    <property type="molecule type" value="Genomic_DNA"/>
</dbReference>